<dbReference type="EMBL" id="LFZN01000033">
    <property type="protein sequence ID" value="KXT03140.1"/>
    <property type="molecule type" value="Genomic_DNA"/>
</dbReference>
<feature type="compositionally biased region" description="Basic residues" evidence="1">
    <location>
        <begin position="100"/>
        <end position="109"/>
    </location>
</feature>
<accession>A0A139HL31</accession>
<feature type="compositionally biased region" description="Polar residues" evidence="1">
    <location>
        <begin position="148"/>
        <end position="162"/>
    </location>
</feature>
<gene>
    <name evidence="2" type="ORF">AC578_7707</name>
</gene>
<evidence type="ECO:0000256" key="1">
    <source>
        <dbReference type="SAM" id="MobiDB-lite"/>
    </source>
</evidence>
<evidence type="ECO:0000313" key="2">
    <source>
        <dbReference type="EMBL" id="KXT03140.1"/>
    </source>
</evidence>
<protein>
    <submittedName>
        <fullName evidence="2">Uncharacterized protein</fullName>
    </submittedName>
</protein>
<reference evidence="2 3" key="1">
    <citation type="submission" date="2015-07" db="EMBL/GenBank/DDBJ databases">
        <title>Comparative genomics of the Sigatoka disease complex on banana suggests a link between parallel evolutionary changes in Pseudocercospora fijiensis and Pseudocercospora eumusae and increased virulence on the banana host.</title>
        <authorList>
            <person name="Chang T.-C."/>
            <person name="Salvucci A."/>
            <person name="Crous P.W."/>
            <person name="Stergiopoulos I."/>
        </authorList>
    </citation>
    <scope>NUCLEOTIDE SEQUENCE [LARGE SCALE GENOMIC DNA]</scope>
    <source>
        <strain evidence="2 3">CBS 114824</strain>
    </source>
</reference>
<sequence length="303" mass="33409">MILGAYRNPPYRSPTPRSTTSASPPPNSSSRNQSPKRKRDHELPGTTPPAPVAAPRIDTAYNSDGSLENGQNSPRSTVAERLDRLDLRHAEESPTSSQSPRKKLKRNPRAWHLSVTPQDHRSLEIPESVDDNSSLPLEVAETPGAYERSSTPTPSGSWQSELNRNDVVSVDDAVKSPPPRPKRMLSPPPPSPATDAMAVDPFETSFDLTSLTWQDDEITGHEITSPDDDGEGINGIGFKPTPAMAQARSQKRRQQVNEWKAREARDARQRRMDRRRGMGGDGASDSAIRGEPMKRHVRFTDSG</sequence>
<feature type="compositionally biased region" description="Low complexity" evidence="1">
    <location>
        <begin position="8"/>
        <end position="33"/>
    </location>
</feature>
<feature type="compositionally biased region" description="Polar residues" evidence="1">
    <location>
        <begin position="60"/>
        <end position="76"/>
    </location>
</feature>
<keyword evidence="3" id="KW-1185">Reference proteome</keyword>
<evidence type="ECO:0000313" key="3">
    <source>
        <dbReference type="Proteomes" id="UP000070133"/>
    </source>
</evidence>
<comment type="caution">
    <text evidence="2">The sequence shown here is derived from an EMBL/GenBank/DDBJ whole genome shotgun (WGS) entry which is preliminary data.</text>
</comment>
<feature type="compositionally biased region" description="Basic and acidic residues" evidence="1">
    <location>
        <begin position="259"/>
        <end position="278"/>
    </location>
</feature>
<feature type="region of interest" description="Disordered" evidence="1">
    <location>
        <begin position="1"/>
        <end position="303"/>
    </location>
</feature>
<dbReference type="Proteomes" id="UP000070133">
    <property type="component" value="Unassembled WGS sequence"/>
</dbReference>
<dbReference type="AlphaFoldDB" id="A0A139HL31"/>
<proteinExistence type="predicted"/>
<feature type="compositionally biased region" description="Basic and acidic residues" evidence="1">
    <location>
        <begin position="78"/>
        <end position="92"/>
    </location>
</feature>
<organism evidence="2 3">
    <name type="scientific">Pseudocercospora eumusae</name>
    <dbReference type="NCBI Taxonomy" id="321146"/>
    <lineage>
        <taxon>Eukaryota</taxon>
        <taxon>Fungi</taxon>
        <taxon>Dikarya</taxon>
        <taxon>Ascomycota</taxon>
        <taxon>Pezizomycotina</taxon>
        <taxon>Dothideomycetes</taxon>
        <taxon>Dothideomycetidae</taxon>
        <taxon>Mycosphaerellales</taxon>
        <taxon>Mycosphaerellaceae</taxon>
        <taxon>Pseudocercospora</taxon>
    </lineage>
</organism>
<name>A0A139HL31_9PEZI</name>
<dbReference type="OrthoDB" id="5391950at2759"/>